<evidence type="ECO:0000313" key="5">
    <source>
        <dbReference type="Proteomes" id="UP000295783"/>
    </source>
</evidence>
<accession>A0A4R6X214</accession>
<gene>
    <name evidence="4" type="ORF">A8950_1065</name>
</gene>
<dbReference type="Gene3D" id="3.40.190.10">
    <property type="entry name" value="Periplasmic binding protein-like II"/>
    <property type="match status" value="2"/>
</dbReference>
<keyword evidence="5" id="KW-1185">Reference proteome</keyword>
<feature type="chain" id="PRO_5020745903" evidence="2">
    <location>
        <begin position="31"/>
        <end position="275"/>
    </location>
</feature>
<dbReference type="InterPro" id="IPR001638">
    <property type="entry name" value="Solute-binding_3/MltF_N"/>
</dbReference>
<proteinExistence type="predicted"/>
<dbReference type="SUPFAM" id="SSF53850">
    <property type="entry name" value="Periplasmic binding protein-like II"/>
    <property type="match status" value="1"/>
</dbReference>
<comment type="caution">
    <text evidence="4">The sequence shown here is derived from an EMBL/GenBank/DDBJ whole genome shotgun (WGS) entry which is preliminary data.</text>
</comment>
<dbReference type="PANTHER" id="PTHR35936">
    <property type="entry name" value="MEMBRANE-BOUND LYTIC MUREIN TRANSGLYCOSYLASE F"/>
    <property type="match status" value="1"/>
</dbReference>
<reference evidence="4 5" key="1">
    <citation type="submission" date="2019-03" db="EMBL/GenBank/DDBJ databases">
        <title>Genomic Encyclopedia of Type Strains, Phase III (KMG-III): the genomes of soil and plant-associated and newly described type strains.</title>
        <authorList>
            <person name="Whitman W."/>
        </authorList>
    </citation>
    <scope>NUCLEOTIDE SEQUENCE [LARGE SCALE GENOMIC DNA]</scope>
    <source>
        <strain evidence="4 5">CGMCC 1.7660</strain>
    </source>
</reference>
<dbReference type="EMBL" id="SNYW01000006">
    <property type="protein sequence ID" value="TDQ84508.1"/>
    <property type="molecule type" value="Genomic_DNA"/>
</dbReference>
<dbReference type="RefSeq" id="WP_166645007.1">
    <property type="nucleotide sequence ID" value="NZ_SNYW01000006.1"/>
</dbReference>
<protein>
    <submittedName>
        <fullName evidence="4">ABC-type amino acid transport substrate-binding protein</fullName>
    </submittedName>
</protein>
<evidence type="ECO:0000259" key="3">
    <source>
        <dbReference type="Pfam" id="PF00497"/>
    </source>
</evidence>
<dbReference type="Proteomes" id="UP000295783">
    <property type="component" value="Unassembled WGS sequence"/>
</dbReference>
<dbReference type="Pfam" id="PF00497">
    <property type="entry name" value="SBP_bac_3"/>
    <property type="match status" value="1"/>
</dbReference>
<feature type="domain" description="Solute-binding protein family 3/N-terminal" evidence="3">
    <location>
        <begin position="58"/>
        <end position="153"/>
    </location>
</feature>
<name>A0A4R6X214_9PROT</name>
<evidence type="ECO:0000256" key="1">
    <source>
        <dbReference type="ARBA" id="ARBA00022729"/>
    </source>
</evidence>
<dbReference type="PANTHER" id="PTHR35936:SF19">
    <property type="entry name" value="AMINO-ACID-BINDING PROTEIN YXEM-RELATED"/>
    <property type="match status" value="1"/>
</dbReference>
<dbReference type="AlphaFoldDB" id="A0A4R6X214"/>
<feature type="signal peptide" evidence="2">
    <location>
        <begin position="1"/>
        <end position="30"/>
    </location>
</feature>
<evidence type="ECO:0000256" key="2">
    <source>
        <dbReference type="SAM" id="SignalP"/>
    </source>
</evidence>
<keyword evidence="1 2" id="KW-0732">Signal</keyword>
<evidence type="ECO:0000313" key="4">
    <source>
        <dbReference type="EMBL" id="TDQ84508.1"/>
    </source>
</evidence>
<sequence>MRRQPAFAVLLPVLLCTALLFLVGPLPARAGPQGDDLGCNRPLRVAVFEFGPWYRAGNGITIDLLEAIAARTGCAFQPVSLSRVAAWDALRDGTVDIIPNSIRTAERDRLARFVPFLRIRNLMIVRADAGNNLDSIDSFVADRTARLGVIRGFRYGSFFDLRLQSLLGDDRMTAADDPRDLVEQLRRGALDAILLPSGHFFAYVAEMDRQRAFRVLDTTAAGPVPSGLALSRDQFSGVQVDNWLRLVEAMVLDRSMENLIANHLPPRIAATIPHR</sequence>
<organism evidence="4 5">
    <name type="scientific">Dongia mobilis</name>
    <dbReference type="NCBI Taxonomy" id="578943"/>
    <lineage>
        <taxon>Bacteria</taxon>
        <taxon>Pseudomonadati</taxon>
        <taxon>Pseudomonadota</taxon>
        <taxon>Alphaproteobacteria</taxon>
        <taxon>Rhodospirillales</taxon>
        <taxon>Dongiaceae</taxon>
        <taxon>Dongia</taxon>
    </lineage>
</organism>